<dbReference type="PANTHER" id="PTHR13395">
    <property type="entry name" value="SISTER CHROMATID COHESION PROTEIN DCC1-RELATED"/>
    <property type="match status" value="1"/>
</dbReference>
<dbReference type="GO" id="GO:0000785">
    <property type="term" value="C:chromatin"/>
    <property type="evidence" value="ECO:0007669"/>
    <property type="project" value="TreeGrafter"/>
</dbReference>
<dbReference type="Pfam" id="PF09724">
    <property type="entry name" value="Dcc1"/>
    <property type="match status" value="1"/>
</dbReference>
<dbReference type="AlphaFoldDB" id="A0A9D3UJF3"/>
<keyword evidence="4" id="KW-1185">Reference proteome</keyword>
<dbReference type="Proteomes" id="UP000828251">
    <property type="component" value="Unassembled WGS sequence"/>
</dbReference>
<reference evidence="3 4" key="1">
    <citation type="journal article" date="2021" name="Plant Biotechnol. J.">
        <title>Multi-omics assisted identification of the key and species-specific regulatory components of drought-tolerant mechanisms in Gossypium stocksii.</title>
        <authorList>
            <person name="Yu D."/>
            <person name="Ke L."/>
            <person name="Zhang D."/>
            <person name="Wu Y."/>
            <person name="Sun Y."/>
            <person name="Mei J."/>
            <person name="Sun J."/>
            <person name="Sun Y."/>
        </authorList>
    </citation>
    <scope>NUCLEOTIDE SEQUENCE [LARGE SCALE GENOMIC DNA]</scope>
    <source>
        <strain evidence="4">cv. E1</strain>
        <tissue evidence="3">Leaf</tissue>
    </source>
</reference>
<dbReference type="GO" id="GO:0034088">
    <property type="term" value="P:maintenance of mitotic sister chromatid cohesion"/>
    <property type="evidence" value="ECO:0007669"/>
    <property type="project" value="TreeGrafter"/>
</dbReference>
<organism evidence="3 4">
    <name type="scientific">Gossypium stocksii</name>
    <dbReference type="NCBI Taxonomy" id="47602"/>
    <lineage>
        <taxon>Eukaryota</taxon>
        <taxon>Viridiplantae</taxon>
        <taxon>Streptophyta</taxon>
        <taxon>Embryophyta</taxon>
        <taxon>Tracheophyta</taxon>
        <taxon>Spermatophyta</taxon>
        <taxon>Magnoliopsida</taxon>
        <taxon>eudicotyledons</taxon>
        <taxon>Gunneridae</taxon>
        <taxon>Pentapetalae</taxon>
        <taxon>rosids</taxon>
        <taxon>malvids</taxon>
        <taxon>Malvales</taxon>
        <taxon>Malvaceae</taxon>
        <taxon>Malvoideae</taxon>
        <taxon>Gossypium</taxon>
    </lineage>
</organism>
<dbReference type="GO" id="GO:0031390">
    <property type="term" value="C:Ctf18 RFC-like complex"/>
    <property type="evidence" value="ECO:0007669"/>
    <property type="project" value="InterPro"/>
</dbReference>
<evidence type="ECO:0000313" key="4">
    <source>
        <dbReference type="Proteomes" id="UP000828251"/>
    </source>
</evidence>
<evidence type="ECO:0000313" key="3">
    <source>
        <dbReference type="EMBL" id="KAH1045314.1"/>
    </source>
</evidence>
<protein>
    <recommendedName>
        <fullName evidence="5">Sister chromatid cohesion protein DCC1</fullName>
    </recommendedName>
</protein>
<comment type="caution">
    <text evidence="3">The sequence shown here is derived from an EMBL/GenBank/DDBJ whole genome shotgun (WGS) entry which is preliminary data.</text>
</comment>
<evidence type="ECO:0000256" key="2">
    <source>
        <dbReference type="ARBA" id="ARBA00022705"/>
    </source>
</evidence>
<comment type="similarity">
    <text evidence="1">Belongs to the DCC1 family.</text>
</comment>
<evidence type="ECO:0008006" key="5">
    <source>
        <dbReference type="Google" id="ProtNLM"/>
    </source>
</evidence>
<dbReference type="OrthoDB" id="5199543at2759"/>
<keyword evidence="2" id="KW-0235">DNA replication</keyword>
<name>A0A9D3UJF3_9ROSI</name>
<gene>
    <name evidence="3" type="ORF">J1N35_036098</name>
</gene>
<proteinExistence type="inferred from homology"/>
<dbReference type="PANTHER" id="PTHR13395:SF6">
    <property type="entry name" value="SISTER CHROMATID COHESION PROTEIN DCC1"/>
    <property type="match status" value="1"/>
</dbReference>
<accession>A0A9D3UJF3</accession>
<dbReference type="GO" id="GO:0000775">
    <property type="term" value="C:chromosome, centromeric region"/>
    <property type="evidence" value="ECO:0007669"/>
    <property type="project" value="TreeGrafter"/>
</dbReference>
<dbReference type="GO" id="GO:0006260">
    <property type="term" value="P:DNA replication"/>
    <property type="evidence" value="ECO:0007669"/>
    <property type="project" value="UniProtKB-KW"/>
</dbReference>
<sequence length="487" mass="55131">MTAFKIFSSIDFYVDQMISSLMGPSATAHRPYPTNWVPGIVEKAHFHPLPLYDHSQTLKTLASSNSIWLWNLGFCSLLTDFSFDINGVGVSKLAVINYLPCMMEQPHSCFKGAEVLLNLQPTSSVSIQYHPFFGPHDDLVLLELDEKLLSDVLYQRVTLRGQPDEDAVLCTKSKTYSVKFVGTSNSVFLIPPADYSTSHESGGENYKQQVATASVIKVAPGNMELVEVAPRLDKLKSILSENLYSSDEASMEMGDLYKWDDLINKVQASDDELKAGLQALSAVEIDGYWRIVDEKYMDVILRMLLHNSVLNDWSLDSLVEDKVVSVLESDGFPRKLVYHCLNVYGSRVEEEAIDGGVWRLDARRVCVHFARGILREGKRKMESFMEEWLRMIPEEMQPSFDMLEGEVLTEKLGVETWVRALSVSSLPSTPAERFSILFKERAKWEWKDLEPYIRDLNVPGLSSEALLLKYTRRSQPSIDAEPVFSAR</sequence>
<evidence type="ECO:0000256" key="1">
    <source>
        <dbReference type="ARBA" id="ARBA00007017"/>
    </source>
</evidence>
<dbReference type="InterPro" id="IPR019128">
    <property type="entry name" value="Dcc1"/>
</dbReference>
<dbReference type="EMBL" id="JAIQCV010000011">
    <property type="protein sequence ID" value="KAH1045314.1"/>
    <property type="molecule type" value="Genomic_DNA"/>
</dbReference>